<accession>A0A2C9A3J8</accession>
<keyword evidence="2" id="KW-1185">Reference proteome</keyword>
<evidence type="ECO:0008006" key="3">
    <source>
        <dbReference type="Google" id="ProtNLM"/>
    </source>
</evidence>
<name>A0A2C9A3J8_9MICO</name>
<dbReference type="AlphaFoldDB" id="A0A2C9A3J8"/>
<sequence length="294" mass="32559">MDQSVRTPHEFLVETIDAREWSDMTNLDKLPGKRGVYRVETVSGTVHILDIAGRTTWERRPGPGATTERYDYSPRVLSELGPGWEVGRQGFLVVADESYLGGATTHLTATILSITEEPPEVREHSDDVRWELLRPVSDQLPNIAGDRIPESDRSIESVAETMLASLPTEVIDNPPVRADSQPATDIVDVVSWLRLTLGARLTAYLASLNETRILRDWAHGTSAPSDEVAERLRLAHRVTTILLQWESQGTVQAWFQGMNPNLKDAAPAQLIREGDLETVEPAIFDAVAAFFANG</sequence>
<gene>
    <name evidence="1" type="ORF">SAMN06296378_2942</name>
</gene>
<organism evidence="1 2">
    <name type="scientific">Salinibacterium xinjiangense</name>
    <dbReference type="NCBI Taxonomy" id="386302"/>
    <lineage>
        <taxon>Bacteria</taxon>
        <taxon>Bacillati</taxon>
        <taxon>Actinomycetota</taxon>
        <taxon>Actinomycetes</taxon>
        <taxon>Micrococcales</taxon>
        <taxon>Microbacteriaceae</taxon>
        <taxon>Salinibacterium</taxon>
    </lineage>
</organism>
<proteinExistence type="predicted"/>
<evidence type="ECO:0000313" key="2">
    <source>
        <dbReference type="Proteomes" id="UP000219440"/>
    </source>
</evidence>
<dbReference type="Proteomes" id="UP000219440">
    <property type="component" value="Unassembled WGS sequence"/>
</dbReference>
<protein>
    <recommendedName>
        <fullName evidence="3">Antitoxin Xre/MbcA/ParS-like toxin-binding domain-containing protein</fullName>
    </recommendedName>
</protein>
<evidence type="ECO:0000313" key="1">
    <source>
        <dbReference type="EMBL" id="SOE74070.1"/>
    </source>
</evidence>
<dbReference type="EMBL" id="OCST01000006">
    <property type="protein sequence ID" value="SOE74070.1"/>
    <property type="molecule type" value="Genomic_DNA"/>
</dbReference>
<reference evidence="1 2" key="1">
    <citation type="submission" date="2017-09" db="EMBL/GenBank/DDBJ databases">
        <authorList>
            <person name="Ehlers B."/>
            <person name="Leendertz F.H."/>
        </authorList>
    </citation>
    <scope>NUCLEOTIDE SEQUENCE [LARGE SCALE GENOMIC DNA]</scope>
    <source>
        <strain evidence="1 2">CGMCC 1.05381</strain>
    </source>
</reference>